<name>A0A4Z0HAY8_9ACTN</name>
<evidence type="ECO:0000256" key="1">
    <source>
        <dbReference type="SAM" id="MobiDB-lite"/>
    </source>
</evidence>
<organism evidence="3 4">
    <name type="scientific">Streptomyces palmae</name>
    <dbReference type="NCBI Taxonomy" id="1701085"/>
    <lineage>
        <taxon>Bacteria</taxon>
        <taxon>Bacillati</taxon>
        <taxon>Actinomycetota</taxon>
        <taxon>Actinomycetes</taxon>
        <taxon>Kitasatosporales</taxon>
        <taxon>Streptomycetaceae</taxon>
        <taxon>Streptomyces</taxon>
    </lineage>
</organism>
<dbReference type="OrthoDB" id="3215846at2"/>
<sequence length="475" mass="51229">MRSPTRMASPSNNWISDGLDATQPLPGPPLPGTGPEDGTSPEDGTGPGALREDLAAAGVPRPPETEDGRPEPPPDVGSRPRNPYEELADLADPYDPDDPLGLGLKPDPEGEAAEDPPWSPPRHRRRKRGRRRPLSRLSLLLKLVIAGCAATIILVLADRCAVMYTERVAAQRVQQQLGLAAAPEVDIRGFPFLTQVLGGRLDRVDVSIPDVAADRVSLARVRASARDIELKGSLPDSVKGAVVGKLDGQVLLSFDDLNRELGASQVKFTPWGSNSVRARGKLSVGGQQLRVRAEARILRDGGQGISTQVGKARLDLPGVATYQPGPRAGLRLHRPAAERISRDAGKAKALLSVPAVAKRLGVSQRAADEALRNDDRLHEITGSPRFVPQLMRMNLVDLVTEHPRLLDRIGVDSKVAGALTRIKPPELAEKLALSFRLPKQASDLWLRNITVEQDGIRADLTGVDVVLGGKRERHR</sequence>
<dbReference type="AlphaFoldDB" id="A0A4Z0HAY8"/>
<protein>
    <submittedName>
        <fullName evidence="3">DUF2993 domain-containing protein</fullName>
    </submittedName>
</protein>
<reference evidence="3 4" key="1">
    <citation type="submission" date="2019-03" db="EMBL/GenBank/DDBJ databases">
        <authorList>
            <person name="Gonzalez-Pimentel J.L."/>
        </authorList>
    </citation>
    <scope>NUCLEOTIDE SEQUENCE [LARGE SCALE GENOMIC DNA]</scope>
    <source>
        <strain evidence="3 4">JCM 31289</strain>
    </source>
</reference>
<dbReference type="Pfam" id="PF11209">
    <property type="entry name" value="LmeA"/>
    <property type="match status" value="1"/>
</dbReference>
<feature type="compositionally biased region" description="Acidic residues" evidence="1">
    <location>
        <begin position="86"/>
        <end position="98"/>
    </location>
</feature>
<gene>
    <name evidence="3" type="ORF">E4099_11140</name>
</gene>
<keyword evidence="2" id="KW-1133">Transmembrane helix</keyword>
<feature type="compositionally biased region" description="Polar residues" evidence="1">
    <location>
        <begin position="1"/>
        <end position="15"/>
    </location>
</feature>
<dbReference type="EMBL" id="SRID01000076">
    <property type="protein sequence ID" value="TGB12590.1"/>
    <property type="molecule type" value="Genomic_DNA"/>
</dbReference>
<feature type="compositionally biased region" description="Basic and acidic residues" evidence="1">
    <location>
        <begin position="63"/>
        <end position="72"/>
    </location>
</feature>
<dbReference type="InterPro" id="IPR021373">
    <property type="entry name" value="DUF2993"/>
</dbReference>
<evidence type="ECO:0000256" key="2">
    <source>
        <dbReference type="SAM" id="Phobius"/>
    </source>
</evidence>
<keyword evidence="2" id="KW-0472">Membrane</keyword>
<evidence type="ECO:0000313" key="4">
    <source>
        <dbReference type="Proteomes" id="UP000297948"/>
    </source>
</evidence>
<keyword evidence="2" id="KW-0812">Transmembrane</keyword>
<feature type="compositionally biased region" description="Basic residues" evidence="1">
    <location>
        <begin position="121"/>
        <end position="131"/>
    </location>
</feature>
<evidence type="ECO:0000313" key="3">
    <source>
        <dbReference type="EMBL" id="TGB12590.1"/>
    </source>
</evidence>
<dbReference type="Proteomes" id="UP000297948">
    <property type="component" value="Unassembled WGS sequence"/>
</dbReference>
<proteinExistence type="predicted"/>
<feature type="region of interest" description="Disordered" evidence="1">
    <location>
        <begin position="1"/>
        <end position="131"/>
    </location>
</feature>
<keyword evidence="4" id="KW-1185">Reference proteome</keyword>
<comment type="caution">
    <text evidence="3">The sequence shown here is derived from an EMBL/GenBank/DDBJ whole genome shotgun (WGS) entry which is preliminary data.</text>
</comment>
<accession>A0A4Z0HAY8</accession>
<feature type="transmembrane region" description="Helical" evidence="2">
    <location>
        <begin position="134"/>
        <end position="157"/>
    </location>
</feature>